<feature type="domain" description="TauD/TfdA-like" evidence="6">
    <location>
        <begin position="10"/>
        <end position="276"/>
    </location>
</feature>
<reference evidence="7 8" key="1">
    <citation type="submission" date="2018-01" db="EMBL/GenBank/DDBJ databases">
        <title>The draft genome sequence of Halioglobus lutimaris HF004.</title>
        <authorList>
            <person name="Du Z.-J."/>
            <person name="Shi M.-J."/>
        </authorList>
    </citation>
    <scope>NUCLEOTIDE SEQUENCE [LARGE SCALE GENOMIC DNA]</scope>
    <source>
        <strain evidence="7 8">HF004</strain>
    </source>
</reference>
<evidence type="ECO:0000256" key="5">
    <source>
        <dbReference type="ARBA" id="ARBA00023004"/>
    </source>
</evidence>
<dbReference type="GO" id="GO:0006790">
    <property type="term" value="P:sulfur compound metabolic process"/>
    <property type="evidence" value="ECO:0007669"/>
    <property type="project" value="TreeGrafter"/>
</dbReference>
<dbReference type="Pfam" id="PF02668">
    <property type="entry name" value="TauD"/>
    <property type="match status" value="1"/>
</dbReference>
<dbReference type="PANTHER" id="PTHR30468:SF1">
    <property type="entry name" value="ALPHA-KETOGLUTARATE-DEPENDENT SULFONATE DIOXYGENASE"/>
    <property type="match status" value="1"/>
</dbReference>
<dbReference type="SUPFAM" id="SSF51197">
    <property type="entry name" value="Clavaminate synthase-like"/>
    <property type="match status" value="1"/>
</dbReference>
<dbReference type="PANTHER" id="PTHR30468">
    <property type="entry name" value="ALPHA-KETOGLUTARATE-DEPENDENT SULFONATE DIOXYGENASE"/>
    <property type="match status" value="1"/>
</dbReference>
<evidence type="ECO:0000313" key="7">
    <source>
        <dbReference type="EMBL" id="PLW70756.1"/>
    </source>
</evidence>
<comment type="similarity">
    <text evidence="1">Belongs to the TfdA dioxygenase family.</text>
</comment>
<organism evidence="7 8">
    <name type="scientific">Pseudohalioglobus lutimaris</name>
    <dbReference type="NCBI Taxonomy" id="1737061"/>
    <lineage>
        <taxon>Bacteria</taxon>
        <taxon>Pseudomonadati</taxon>
        <taxon>Pseudomonadota</taxon>
        <taxon>Gammaproteobacteria</taxon>
        <taxon>Cellvibrionales</taxon>
        <taxon>Halieaceae</taxon>
        <taxon>Pseudohalioglobus</taxon>
    </lineage>
</organism>
<dbReference type="GO" id="GO:0000908">
    <property type="term" value="F:taurine dioxygenase activity"/>
    <property type="evidence" value="ECO:0007669"/>
    <property type="project" value="TreeGrafter"/>
</dbReference>
<dbReference type="Proteomes" id="UP000235005">
    <property type="component" value="Unassembled WGS sequence"/>
</dbReference>
<dbReference type="OrthoDB" id="581608at2"/>
<dbReference type="InterPro" id="IPR051323">
    <property type="entry name" value="AtsK-like"/>
</dbReference>
<dbReference type="Gene3D" id="3.60.130.10">
    <property type="entry name" value="Clavaminate synthase-like"/>
    <property type="match status" value="1"/>
</dbReference>
<keyword evidence="2" id="KW-0479">Metal-binding</keyword>
<name>A0A2N5X8F1_9GAMM</name>
<sequence length="280" mass="31011">MSLSVVASDQSCGAEVRGLDLSRPLAKEQVATIREAWLQHLVLSFPDQQLTDDDLERFTLYFGPFGDDPYIAPIPGREHVIAVKRSADETTSIFAEQWHTDWSFQATPPQGTCLYGITIPPQGGDTLFANQVSALEQMPATLRQRLEGKQAVHSAVLGYSPGGVLGDEDKAAGRSMDIRPSEDAAATQLHPIIRTHPETGRQSLYGALGYMIGIEGMEGEEESALLTELYEWQTREAFHYRHKWQAGTLLMWDNRSVLHRATGGFEGYDRLLHRTTIGAA</sequence>
<evidence type="ECO:0000256" key="2">
    <source>
        <dbReference type="ARBA" id="ARBA00022723"/>
    </source>
</evidence>
<evidence type="ECO:0000256" key="3">
    <source>
        <dbReference type="ARBA" id="ARBA00022964"/>
    </source>
</evidence>
<keyword evidence="8" id="KW-1185">Reference proteome</keyword>
<proteinExistence type="inferred from homology"/>
<protein>
    <submittedName>
        <fullName evidence="7">TauD/TfdA family dioxygenase</fullName>
    </submittedName>
</protein>
<gene>
    <name evidence="7" type="ORF">C0039_01090</name>
</gene>
<evidence type="ECO:0000313" key="8">
    <source>
        <dbReference type="Proteomes" id="UP000235005"/>
    </source>
</evidence>
<keyword evidence="3 7" id="KW-0223">Dioxygenase</keyword>
<evidence type="ECO:0000256" key="4">
    <source>
        <dbReference type="ARBA" id="ARBA00023002"/>
    </source>
</evidence>
<dbReference type="RefSeq" id="WP_101517012.1">
    <property type="nucleotide sequence ID" value="NZ_PKUS01000001.1"/>
</dbReference>
<dbReference type="GO" id="GO:0005737">
    <property type="term" value="C:cytoplasm"/>
    <property type="evidence" value="ECO:0007669"/>
    <property type="project" value="TreeGrafter"/>
</dbReference>
<dbReference type="AlphaFoldDB" id="A0A2N5X8F1"/>
<evidence type="ECO:0000256" key="1">
    <source>
        <dbReference type="ARBA" id="ARBA00005896"/>
    </source>
</evidence>
<comment type="caution">
    <text evidence="7">The sequence shown here is derived from an EMBL/GenBank/DDBJ whole genome shotgun (WGS) entry which is preliminary data.</text>
</comment>
<dbReference type="InterPro" id="IPR003819">
    <property type="entry name" value="TauD/TfdA-like"/>
</dbReference>
<accession>A0A2N5X8F1</accession>
<keyword evidence="4" id="KW-0560">Oxidoreductase</keyword>
<dbReference type="EMBL" id="PKUS01000001">
    <property type="protein sequence ID" value="PLW70756.1"/>
    <property type="molecule type" value="Genomic_DNA"/>
</dbReference>
<keyword evidence="5" id="KW-0408">Iron</keyword>
<dbReference type="GO" id="GO:0046872">
    <property type="term" value="F:metal ion binding"/>
    <property type="evidence" value="ECO:0007669"/>
    <property type="project" value="UniProtKB-KW"/>
</dbReference>
<dbReference type="InterPro" id="IPR042098">
    <property type="entry name" value="TauD-like_sf"/>
</dbReference>
<evidence type="ECO:0000259" key="6">
    <source>
        <dbReference type="Pfam" id="PF02668"/>
    </source>
</evidence>